<dbReference type="STRING" id="1423726.FC07_GL000281"/>
<evidence type="ECO:0000256" key="3">
    <source>
        <dbReference type="ARBA" id="ARBA00022475"/>
    </source>
</evidence>
<sequence>MKNVQNKVPSVLLLIVLVGFPQISESIFTPVLPALSQAFRVSAATSQLAMSFYFIGFAGGVLLWGWLSDRRGRRVAMCWGIVVYALGNLGLLLAPNVTWFLVARLVQAFGAATGSVVTQTIMRESFQGVRGAQVFAQVSAAMALSPALGPIIGGALQTYSGHYQSVFVALVCMASVLLVLTWRRLPETRGLAASASTVPWYHVLWRLVCSPQVWLAGSLISGINGILFSYYAEAPFIFQTHFGFSAVQYGSLGLVLAGASVLGAWLTNQLSVKVAPAQLIRWGLWLAGGGALEMVAFAHVWPALVGGIFVTFCGLNLALPVVLQRALLGFEAVIGTASGLFSGGYYVAISGLTLLMSLWHDGTVTALPRYTLLVIGAMLLSDYLGAKAKNAA</sequence>
<feature type="domain" description="Major facilitator superfamily (MFS) profile" evidence="8">
    <location>
        <begin position="10"/>
        <end position="392"/>
    </location>
</feature>
<evidence type="ECO:0000313" key="10">
    <source>
        <dbReference type="Proteomes" id="UP000051461"/>
    </source>
</evidence>
<reference evidence="9 10" key="1">
    <citation type="journal article" date="2015" name="Genome Announc.">
        <title>Expanding the biotechnology potential of lactobacilli through comparative genomics of 213 strains and associated genera.</title>
        <authorList>
            <person name="Sun Z."/>
            <person name="Harris H.M."/>
            <person name="McCann A."/>
            <person name="Guo C."/>
            <person name="Argimon S."/>
            <person name="Zhang W."/>
            <person name="Yang X."/>
            <person name="Jeffery I.B."/>
            <person name="Cooney J.C."/>
            <person name="Kagawa T.F."/>
            <person name="Liu W."/>
            <person name="Song Y."/>
            <person name="Salvetti E."/>
            <person name="Wrobel A."/>
            <person name="Rasinkangas P."/>
            <person name="Parkhill J."/>
            <person name="Rea M.C."/>
            <person name="O'Sullivan O."/>
            <person name="Ritari J."/>
            <person name="Douillard F.P."/>
            <person name="Paul Ross R."/>
            <person name="Yang R."/>
            <person name="Briner A.E."/>
            <person name="Felis G.E."/>
            <person name="de Vos W.M."/>
            <person name="Barrangou R."/>
            <person name="Klaenhammer T.R."/>
            <person name="Caufield P.W."/>
            <person name="Cui Y."/>
            <person name="Zhang H."/>
            <person name="O'Toole P.W."/>
        </authorList>
    </citation>
    <scope>NUCLEOTIDE SEQUENCE [LARGE SCALE GENOMIC DNA]</scope>
    <source>
        <strain evidence="9 10">DSM 20003</strain>
    </source>
</reference>
<accession>A0A0R1H203</accession>
<keyword evidence="6 7" id="KW-0472">Membrane</keyword>
<dbReference type="PROSITE" id="PS50850">
    <property type="entry name" value="MFS"/>
    <property type="match status" value="1"/>
</dbReference>
<dbReference type="GO" id="GO:0022857">
    <property type="term" value="F:transmembrane transporter activity"/>
    <property type="evidence" value="ECO:0007669"/>
    <property type="project" value="InterPro"/>
</dbReference>
<feature type="transmembrane region" description="Helical" evidence="7">
    <location>
        <begin position="307"/>
        <end position="328"/>
    </location>
</feature>
<dbReference type="RefSeq" id="WP_057903492.1">
    <property type="nucleotide sequence ID" value="NZ_AZDA01000011.1"/>
</dbReference>
<dbReference type="GO" id="GO:0005886">
    <property type="term" value="C:plasma membrane"/>
    <property type="evidence" value="ECO:0007669"/>
    <property type="project" value="UniProtKB-SubCell"/>
</dbReference>
<gene>
    <name evidence="9" type="ORF">FC07_GL000281</name>
</gene>
<keyword evidence="5 7" id="KW-1133">Transmembrane helix</keyword>
<proteinExistence type="predicted"/>
<comment type="caution">
    <text evidence="9">The sequence shown here is derived from an EMBL/GenBank/DDBJ whole genome shotgun (WGS) entry which is preliminary data.</text>
</comment>
<dbReference type="Proteomes" id="UP000051461">
    <property type="component" value="Unassembled WGS sequence"/>
</dbReference>
<keyword evidence="4 7" id="KW-0812">Transmembrane</keyword>
<evidence type="ECO:0000256" key="6">
    <source>
        <dbReference type="ARBA" id="ARBA00023136"/>
    </source>
</evidence>
<evidence type="ECO:0000259" key="8">
    <source>
        <dbReference type="PROSITE" id="PS50850"/>
    </source>
</evidence>
<dbReference type="InterPro" id="IPR050189">
    <property type="entry name" value="MFS_Efflux_Transporters"/>
</dbReference>
<evidence type="ECO:0000256" key="5">
    <source>
        <dbReference type="ARBA" id="ARBA00022989"/>
    </source>
</evidence>
<dbReference type="Pfam" id="PF07690">
    <property type="entry name" value="MFS_1"/>
    <property type="match status" value="1"/>
</dbReference>
<keyword evidence="3" id="KW-1003">Cell membrane</keyword>
<feature type="transmembrane region" description="Helical" evidence="7">
    <location>
        <begin position="366"/>
        <end position="386"/>
    </location>
</feature>
<comment type="subcellular location">
    <subcellularLocation>
        <location evidence="1">Cell membrane</location>
        <topology evidence="1">Multi-pass membrane protein</topology>
    </subcellularLocation>
</comment>
<dbReference type="InterPro" id="IPR011701">
    <property type="entry name" value="MFS"/>
</dbReference>
<feature type="transmembrane region" description="Helical" evidence="7">
    <location>
        <begin position="203"/>
        <end position="227"/>
    </location>
</feature>
<dbReference type="AlphaFoldDB" id="A0A0R1H203"/>
<keyword evidence="10" id="KW-1185">Reference proteome</keyword>
<dbReference type="SUPFAM" id="SSF103473">
    <property type="entry name" value="MFS general substrate transporter"/>
    <property type="match status" value="1"/>
</dbReference>
<keyword evidence="2" id="KW-0813">Transport</keyword>
<dbReference type="Gene3D" id="1.20.1720.10">
    <property type="entry name" value="Multidrug resistance protein D"/>
    <property type="match status" value="1"/>
</dbReference>
<dbReference type="PRINTS" id="PR01036">
    <property type="entry name" value="TCRTETB"/>
</dbReference>
<dbReference type="InterPro" id="IPR036259">
    <property type="entry name" value="MFS_trans_sf"/>
</dbReference>
<feature type="transmembrane region" description="Helical" evidence="7">
    <location>
        <begin position="162"/>
        <end position="182"/>
    </location>
</feature>
<dbReference type="InterPro" id="IPR020846">
    <property type="entry name" value="MFS_dom"/>
</dbReference>
<dbReference type="EMBL" id="AZDA01000011">
    <property type="protein sequence ID" value="KRK40512.1"/>
    <property type="molecule type" value="Genomic_DNA"/>
</dbReference>
<feature type="transmembrane region" description="Helical" evidence="7">
    <location>
        <begin position="134"/>
        <end position="156"/>
    </location>
</feature>
<dbReference type="PANTHER" id="PTHR43124:SF3">
    <property type="entry name" value="CHLORAMPHENICOL EFFLUX PUMP RV0191"/>
    <property type="match status" value="1"/>
</dbReference>
<evidence type="ECO:0000256" key="1">
    <source>
        <dbReference type="ARBA" id="ARBA00004651"/>
    </source>
</evidence>
<name>A0A0R1H203_9LACO</name>
<evidence type="ECO:0000256" key="2">
    <source>
        <dbReference type="ARBA" id="ARBA00022448"/>
    </source>
</evidence>
<dbReference type="CDD" id="cd17320">
    <property type="entry name" value="MFS_MdfA_MDR_like"/>
    <property type="match status" value="1"/>
</dbReference>
<feature type="transmembrane region" description="Helical" evidence="7">
    <location>
        <begin position="247"/>
        <end position="267"/>
    </location>
</feature>
<dbReference type="PATRIC" id="fig|1423726.3.peg.291"/>
<organism evidence="9 10">
    <name type="scientific">Loigolactobacillus bifermentans DSM 20003</name>
    <dbReference type="NCBI Taxonomy" id="1423726"/>
    <lineage>
        <taxon>Bacteria</taxon>
        <taxon>Bacillati</taxon>
        <taxon>Bacillota</taxon>
        <taxon>Bacilli</taxon>
        <taxon>Lactobacillales</taxon>
        <taxon>Lactobacillaceae</taxon>
        <taxon>Loigolactobacillus</taxon>
    </lineage>
</organism>
<dbReference type="PANTHER" id="PTHR43124">
    <property type="entry name" value="PURINE EFFLUX PUMP PBUE"/>
    <property type="match status" value="1"/>
</dbReference>
<evidence type="ECO:0000256" key="4">
    <source>
        <dbReference type="ARBA" id="ARBA00022692"/>
    </source>
</evidence>
<feature type="transmembrane region" description="Helical" evidence="7">
    <location>
        <begin position="48"/>
        <end position="67"/>
    </location>
</feature>
<feature type="transmembrane region" description="Helical" evidence="7">
    <location>
        <begin position="74"/>
        <end position="93"/>
    </location>
</feature>
<evidence type="ECO:0000313" key="9">
    <source>
        <dbReference type="EMBL" id="KRK40512.1"/>
    </source>
</evidence>
<protein>
    <submittedName>
        <fullName evidence="9">Major facilitator superfamily permease</fullName>
    </submittedName>
</protein>
<evidence type="ECO:0000256" key="7">
    <source>
        <dbReference type="SAM" id="Phobius"/>
    </source>
</evidence>
<dbReference type="OrthoDB" id="9816041at2"/>